<reference evidence="4 5" key="1">
    <citation type="submission" date="2015-11" db="EMBL/GenBank/DDBJ databases">
        <title>Genomic analysis of 38 Legionella species identifies large and diverse effector repertoires.</title>
        <authorList>
            <person name="Burstein D."/>
            <person name="Amaro F."/>
            <person name="Zusman T."/>
            <person name="Lifshitz Z."/>
            <person name="Cohen O."/>
            <person name="Gilbert J.A."/>
            <person name="Pupko T."/>
            <person name="Shuman H.A."/>
            <person name="Segal G."/>
        </authorList>
    </citation>
    <scope>NUCLEOTIDE SEQUENCE [LARGE SCALE GENOMIC DNA]</scope>
    <source>
        <strain evidence="4 5">SC-63-C7</strain>
    </source>
</reference>
<dbReference type="OrthoDB" id="5655851at2"/>
<dbReference type="AlphaFoldDB" id="A0A0W0YFP4"/>
<feature type="compositionally biased region" description="Basic and acidic residues" evidence="2">
    <location>
        <begin position="892"/>
        <end position="906"/>
    </location>
</feature>
<evidence type="ECO:0000256" key="3">
    <source>
        <dbReference type="SAM" id="Phobius"/>
    </source>
</evidence>
<keyword evidence="3" id="KW-0472">Membrane</keyword>
<dbReference type="PATRIC" id="fig|45074.5.peg.3480"/>
<comment type="caution">
    <text evidence="4">The sequence shown here is derived from an EMBL/GenBank/DDBJ whole genome shotgun (WGS) entry which is preliminary data.</text>
</comment>
<evidence type="ECO:0000256" key="1">
    <source>
        <dbReference type="SAM" id="Coils"/>
    </source>
</evidence>
<dbReference type="STRING" id="45074.Lsan_3237"/>
<proteinExistence type="predicted"/>
<evidence type="ECO:0000313" key="4">
    <source>
        <dbReference type="EMBL" id="KTD55685.1"/>
    </source>
</evidence>
<keyword evidence="5" id="KW-1185">Reference proteome</keyword>
<dbReference type="RefSeq" id="WP_058515177.1">
    <property type="nucleotide sequence ID" value="NZ_CAAAIH010000071.1"/>
</dbReference>
<gene>
    <name evidence="4" type="ORF">Lsan_3237</name>
</gene>
<feature type="transmembrane region" description="Helical" evidence="3">
    <location>
        <begin position="575"/>
        <end position="599"/>
    </location>
</feature>
<feature type="transmembrane region" description="Helical" evidence="3">
    <location>
        <begin position="619"/>
        <end position="642"/>
    </location>
</feature>
<feature type="region of interest" description="Disordered" evidence="2">
    <location>
        <begin position="886"/>
        <end position="906"/>
    </location>
</feature>
<evidence type="ECO:0000256" key="2">
    <source>
        <dbReference type="SAM" id="MobiDB-lite"/>
    </source>
</evidence>
<name>A0A0W0YFP4_9GAMM</name>
<keyword evidence="3" id="KW-0812">Transmembrane</keyword>
<dbReference type="Proteomes" id="UP000054703">
    <property type="component" value="Unassembled WGS sequence"/>
</dbReference>
<keyword evidence="3" id="KW-1133">Transmembrane helix</keyword>
<sequence length="906" mass="100300">MAPKPISQDQLNKLIAKVLHDEEQKEELQLQVEKYNQAFFQLVELKRNFEWKLILEPSLFKKAEQKLTSACKDLKSGHVLDTRSSDWTRHMEQYKNAVDTLKEQRIDKKIKNKFKSYFEGRDQKAKADEFVEAYNNKMAALELEREEWRNKYDQNGDPLYDPIMEIEVEKQLKIVQAHMIQAMQAVTAAEKAKRLSLAKEALAGVGIAVAGAGLGMTAAAAAGSLLPVWGTVIAGVIGGAAGGIFGGIRAFRNYEIAKAALQARVDKVLGVIAEYPKIDNATLMNPGIAQLKSLDTFDWLVGGPRKADFQRMYEKYASSGKELEESDKNKLDVMLQSKFAEDRGAYFLMLQDMIREGAADTALQVAAGLTPIAPFDPYAALLISSQFTIMCTAQIGTARAMANLDPIDGMPMGHVPVGNNKELLHEAAAGLASNAECLISLAHQINISTTIEQKIRAEMLADVHAALASTIEAYNDVVTKHHLPLQKDLVEALKNGISADIKNKGLKITVGNEKHTSSTKHLTKQEKKAYAAGASTLKYLKSEAMQDPSAAFHHLKPSKLTNRPHLEKALTGADYFMNAVIGPALGIYGICIAVYNPLVMNPEAPETVELGHTGTTVEGFTAGITLGVLALACGVGSAICGIKAEQESAKVFILGDVAERRRIIHSKLHHSERGSAGLAQRADDELRTLLDNPEYQLRLYKTQPVGLAVQGEAADRARELFKMKRTSHLRTVGMWRGKEVESHRPIPPGRKEQILEVVNGGLQFLSNLPQELEQEINVFDEKDPNTDSPEKGLEKIKNFYKEAALHIDRMKQIINALHGLPDGTDQMLVDNLDNVLSELKTLEEMTARKYAPTEDWEEEEPYSSMNRPNLEDFKIKELYDQIDTFKSSIPEGPKDLRGEAMDKLRL</sequence>
<feature type="coiled-coil region" evidence="1">
    <location>
        <begin position="84"/>
        <end position="151"/>
    </location>
</feature>
<feature type="transmembrane region" description="Helical" evidence="3">
    <location>
        <begin position="228"/>
        <end position="248"/>
    </location>
</feature>
<keyword evidence="1" id="KW-0175">Coiled coil</keyword>
<accession>A0A0W0YFP4</accession>
<protein>
    <submittedName>
        <fullName evidence="4">Uncharacterized protein</fullName>
    </submittedName>
</protein>
<dbReference type="EMBL" id="LNYU01000085">
    <property type="protein sequence ID" value="KTD55685.1"/>
    <property type="molecule type" value="Genomic_DNA"/>
</dbReference>
<organism evidence="4 5">
    <name type="scientific">Legionella santicrucis</name>
    <dbReference type="NCBI Taxonomy" id="45074"/>
    <lineage>
        <taxon>Bacteria</taxon>
        <taxon>Pseudomonadati</taxon>
        <taxon>Pseudomonadota</taxon>
        <taxon>Gammaproteobacteria</taxon>
        <taxon>Legionellales</taxon>
        <taxon>Legionellaceae</taxon>
        <taxon>Legionella</taxon>
    </lineage>
</organism>
<feature type="transmembrane region" description="Helical" evidence="3">
    <location>
        <begin position="201"/>
        <end position="222"/>
    </location>
</feature>
<feature type="coiled-coil region" evidence="1">
    <location>
        <begin position="11"/>
        <end position="38"/>
    </location>
</feature>
<evidence type="ECO:0000313" key="5">
    <source>
        <dbReference type="Proteomes" id="UP000054703"/>
    </source>
</evidence>